<reference evidence="1 2" key="1">
    <citation type="submission" date="2018-11" db="EMBL/GenBank/DDBJ databases">
        <authorList>
            <consortium name="Pathogen Informatics"/>
        </authorList>
    </citation>
    <scope>NUCLEOTIDE SEQUENCE [LARGE SCALE GENOMIC DNA]</scope>
    <source>
        <strain evidence="1 2">Zambia</strain>
    </source>
</reference>
<evidence type="ECO:0000313" key="1">
    <source>
        <dbReference type="EMBL" id="VDP17720.1"/>
    </source>
</evidence>
<keyword evidence="2" id="KW-1185">Reference proteome</keyword>
<protein>
    <submittedName>
        <fullName evidence="1">Uncharacterized protein</fullName>
    </submittedName>
</protein>
<name>A0A183MGN5_9TREM</name>
<dbReference type="Proteomes" id="UP000277204">
    <property type="component" value="Unassembled WGS sequence"/>
</dbReference>
<sequence length="96" mass="10955">MNTTTKERVLVYSQNPSEDKYQKAFNGPNRDISAVDLVVSKGYQDRAKIQAWVQNVTESMRVHNQSVKVMDAFSTVKQKHIRTVTGTIGYNNNCFQ</sequence>
<gene>
    <name evidence="1" type="ORF">SMRZ_LOCUS15210</name>
</gene>
<dbReference type="AlphaFoldDB" id="A0A183MGN5"/>
<accession>A0A183MGN5</accession>
<proteinExistence type="predicted"/>
<organism evidence="1 2">
    <name type="scientific">Schistosoma margrebowiei</name>
    <dbReference type="NCBI Taxonomy" id="48269"/>
    <lineage>
        <taxon>Eukaryota</taxon>
        <taxon>Metazoa</taxon>
        <taxon>Spiralia</taxon>
        <taxon>Lophotrochozoa</taxon>
        <taxon>Platyhelminthes</taxon>
        <taxon>Trematoda</taxon>
        <taxon>Digenea</taxon>
        <taxon>Strigeidida</taxon>
        <taxon>Schistosomatoidea</taxon>
        <taxon>Schistosomatidae</taxon>
        <taxon>Schistosoma</taxon>
    </lineage>
</organism>
<dbReference type="EMBL" id="UZAI01016894">
    <property type="protein sequence ID" value="VDP17720.1"/>
    <property type="molecule type" value="Genomic_DNA"/>
</dbReference>
<evidence type="ECO:0000313" key="2">
    <source>
        <dbReference type="Proteomes" id="UP000277204"/>
    </source>
</evidence>